<dbReference type="SUPFAM" id="SSF89550">
    <property type="entry name" value="PHP domain-like"/>
    <property type="match status" value="1"/>
</dbReference>
<evidence type="ECO:0000256" key="6">
    <source>
        <dbReference type="ARBA" id="ARBA00023102"/>
    </source>
</evidence>
<gene>
    <name evidence="10" type="ORF">LDX50_01170</name>
</gene>
<keyword evidence="4 8" id="KW-0028">Amino-acid biosynthesis</keyword>
<reference evidence="10" key="1">
    <citation type="submission" date="2021-09" db="EMBL/GenBank/DDBJ databases">
        <title>Fulvivirga sp. isolated from coastal sediment.</title>
        <authorList>
            <person name="Yu H."/>
        </authorList>
    </citation>
    <scope>NUCLEOTIDE SEQUENCE</scope>
    <source>
        <strain evidence="10">1062</strain>
    </source>
</reference>
<dbReference type="GO" id="GO:0005737">
    <property type="term" value="C:cytoplasm"/>
    <property type="evidence" value="ECO:0007669"/>
    <property type="project" value="TreeGrafter"/>
</dbReference>
<dbReference type="Pfam" id="PF02811">
    <property type="entry name" value="PHP"/>
    <property type="match status" value="1"/>
</dbReference>
<dbReference type="CDD" id="cd12110">
    <property type="entry name" value="PHP_HisPPase_Hisj_like"/>
    <property type="match status" value="1"/>
</dbReference>
<keyword evidence="6 8" id="KW-0368">Histidine biosynthesis</keyword>
<comment type="similarity">
    <text evidence="2 8">Belongs to the PHP hydrolase family. HisK subfamily.</text>
</comment>
<evidence type="ECO:0000256" key="1">
    <source>
        <dbReference type="ARBA" id="ARBA00004970"/>
    </source>
</evidence>
<dbReference type="RefSeq" id="WP_225696574.1">
    <property type="nucleotide sequence ID" value="NZ_JAIXNE010000001.1"/>
</dbReference>
<evidence type="ECO:0000313" key="11">
    <source>
        <dbReference type="Proteomes" id="UP001139409"/>
    </source>
</evidence>
<dbReference type="PANTHER" id="PTHR21039:SF0">
    <property type="entry name" value="HISTIDINOL-PHOSPHATASE"/>
    <property type="match status" value="1"/>
</dbReference>
<dbReference type="PANTHER" id="PTHR21039">
    <property type="entry name" value="HISTIDINOL PHOSPHATASE-RELATED"/>
    <property type="match status" value="1"/>
</dbReference>
<evidence type="ECO:0000313" key="10">
    <source>
        <dbReference type="EMBL" id="MCA6073457.1"/>
    </source>
</evidence>
<dbReference type="GO" id="GO:0004401">
    <property type="term" value="F:histidinol-phosphatase activity"/>
    <property type="evidence" value="ECO:0007669"/>
    <property type="project" value="UniProtKB-UniRule"/>
</dbReference>
<dbReference type="Proteomes" id="UP001139409">
    <property type="component" value="Unassembled WGS sequence"/>
</dbReference>
<comment type="pathway">
    <text evidence="1 8">Amino-acid biosynthesis; L-histidine biosynthesis; L-histidine from 5-phospho-alpha-D-ribose 1-diphosphate: step 8/9.</text>
</comment>
<keyword evidence="5 8" id="KW-0378">Hydrolase</keyword>
<evidence type="ECO:0000256" key="4">
    <source>
        <dbReference type="ARBA" id="ARBA00022605"/>
    </source>
</evidence>
<comment type="caution">
    <text evidence="10">The sequence shown here is derived from an EMBL/GenBank/DDBJ whole genome shotgun (WGS) entry which is preliminary data.</text>
</comment>
<evidence type="ECO:0000256" key="8">
    <source>
        <dbReference type="RuleBase" id="RU366003"/>
    </source>
</evidence>
<dbReference type="AlphaFoldDB" id="A0A9X1KWP7"/>
<dbReference type="InterPro" id="IPR016195">
    <property type="entry name" value="Pol/histidinol_Pase-like"/>
</dbReference>
<keyword evidence="11" id="KW-1185">Reference proteome</keyword>
<protein>
    <recommendedName>
        <fullName evidence="3 8">Histidinol-phosphatase</fullName>
        <shortName evidence="8">HolPase</shortName>
        <ecNumber evidence="3 8">3.1.3.15</ecNumber>
    </recommendedName>
</protein>
<evidence type="ECO:0000256" key="3">
    <source>
        <dbReference type="ARBA" id="ARBA00013085"/>
    </source>
</evidence>
<evidence type="ECO:0000259" key="9">
    <source>
        <dbReference type="Pfam" id="PF02811"/>
    </source>
</evidence>
<accession>A0A9X1KWP7</accession>
<sequence>MILPTYHAHTFYCDGKGSPEDYIRNAIEQGLFAYGFSSHAPVPFPNDWSMKKDLVEEYMEEIEILRGSYSQLIEIYTGLEADFIPGKTDPLTVKNEYKLDYVIGSIHYVKQFNSGVPWQIDGNPEDFERGYNEIFNRNAQALITEYYELTRRMIREGCPDIIGHMDKIKMHNKSFRLFSEDDNWYQQEVLATLEEIRKASAIIEVNTRGMYKKGLSEPYPGSWALTKIREMGIPVMLSSDAHHPSEITASYDAALEIIKAAGIREVMVLKKNQFELTGID</sequence>
<comment type="catalytic activity">
    <reaction evidence="7 8">
        <text>L-histidinol phosphate + H2O = L-histidinol + phosphate</text>
        <dbReference type="Rhea" id="RHEA:14465"/>
        <dbReference type="ChEBI" id="CHEBI:15377"/>
        <dbReference type="ChEBI" id="CHEBI:43474"/>
        <dbReference type="ChEBI" id="CHEBI:57699"/>
        <dbReference type="ChEBI" id="CHEBI:57980"/>
        <dbReference type="EC" id="3.1.3.15"/>
    </reaction>
</comment>
<dbReference type="InterPro" id="IPR004013">
    <property type="entry name" value="PHP_dom"/>
</dbReference>
<feature type="domain" description="PHP" evidence="9">
    <location>
        <begin position="6"/>
        <end position="207"/>
    </location>
</feature>
<dbReference type="NCBIfam" id="TIGR01856">
    <property type="entry name" value="hisJ_fam"/>
    <property type="match status" value="1"/>
</dbReference>
<dbReference type="EMBL" id="JAIXNE010000001">
    <property type="protein sequence ID" value="MCA6073457.1"/>
    <property type="molecule type" value="Genomic_DNA"/>
</dbReference>
<dbReference type="InterPro" id="IPR010140">
    <property type="entry name" value="Histidinol_P_phosphatase_HisJ"/>
</dbReference>
<proteinExistence type="inferred from homology"/>
<name>A0A9X1KWP7_9BACT</name>
<dbReference type="Gene3D" id="3.20.20.140">
    <property type="entry name" value="Metal-dependent hydrolases"/>
    <property type="match status" value="1"/>
</dbReference>
<evidence type="ECO:0000256" key="7">
    <source>
        <dbReference type="ARBA" id="ARBA00049158"/>
    </source>
</evidence>
<dbReference type="GO" id="GO:0000105">
    <property type="term" value="P:L-histidine biosynthetic process"/>
    <property type="evidence" value="ECO:0007669"/>
    <property type="project" value="UniProtKB-UniRule"/>
</dbReference>
<evidence type="ECO:0000256" key="5">
    <source>
        <dbReference type="ARBA" id="ARBA00022801"/>
    </source>
</evidence>
<dbReference type="EC" id="3.1.3.15" evidence="3 8"/>
<evidence type="ECO:0000256" key="2">
    <source>
        <dbReference type="ARBA" id="ARBA00009152"/>
    </source>
</evidence>
<organism evidence="10 11">
    <name type="scientific">Fulvivirga sedimenti</name>
    <dbReference type="NCBI Taxonomy" id="2879465"/>
    <lineage>
        <taxon>Bacteria</taxon>
        <taxon>Pseudomonadati</taxon>
        <taxon>Bacteroidota</taxon>
        <taxon>Cytophagia</taxon>
        <taxon>Cytophagales</taxon>
        <taxon>Fulvivirgaceae</taxon>
        <taxon>Fulvivirga</taxon>
    </lineage>
</organism>